<proteinExistence type="inferred from homology"/>
<dbReference type="Pfam" id="PF06293">
    <property type="entry name" value="Kdo"/>
    <property type="match status" value="1"/>
</dbReference>
<sequence>MSCKIDFVNDWELRHQGAESRLYFGLHSNNRCVIKHRFSKKYRHQLLDKKLTKERTKRERKMIERIHSKSQELGPYMPKVIWSNEDTIIMTEITQCETLYDYIERESPSSTRVIDIAPLIGRCIAELHNIGIIHGDLTTANLILVPKTPKSPSTEGAAPSKRSKQDSMEESLIVIPIDFGLSTGSEHPEEKSVDLYVLERALLSTHFADSKFFNCILDAYMERLTCDQASKQKVLERFKEVRMRGRKQDYSDDMEA</sequence>
<evidence type="ECO:0000256" key="5">
    <source>
        <dbReference type="ARBA" id="ARBA00022741"/>
    </source>
</evidence>
<dbReference type="EMBL" id="GGYP01005562">
    <property type="protein sequence ID" value="MDE50333.1"/>
    <property type="molecule type" value="Transcribed_RNA"/>
</dbReference>
<name>A0A6G1SK96_9ACAR</name>
<dbReference type="GO" id="GO:0004674">
    <property type="term" value="F:protein serine/threonine kinase activity"/>
    <property type="evidence" value="ECO:0007669"/>
    <property type="project" value="UniProtKB-EC"/>
</dbReference>
<dbReference type="SUPFAM" id="SSF56112">
    <property type="entry name" value="Protein kinase-like (PK-like)"/>
    <property type="match status" value="1"/>
</dbReference>
<dbReference type="AlphaFoldDB" id="A0A6G1SK96"/>
<keyword evidence="6 12" id="KW-0418">Kinase</keyword>
<feature type="region of interest" description="Disordered" evidence="10">
    <location>
        <begin position="148"/>
        <end position="168"/>
    </location>
</feature>
<dbReference type="InterPro" id="IPR011009">
    <property type="entry name" value="Kinase-like_dom_sf"/>
</dbReference>
<keyword evidence="4" id="KW-0819">tRNA processing</keyword>
<dbReference type="GO" id="GO:0000408">
    <property type="term" value="C:EKC/KEOPS complex"/>
    <property type="evidence" value="ECO:0007669"/>
    <property type="project" value="TreeGrafter"/>
</dbReference>
<comment type="catalytic activity">
    <reaction evidence="9">
        <text>L-seryl-[protein] + ATP = O-phospho-L-seryl-[protein] + ADP + H(+)</text>
        <dbReference type="Rhea" id="RHEA:17989"/>
        <dbReference type="Rhea" id="RHEA-COMP:9863"/>
        <dbReference type="Rhea" id="RHEA-COMP:11604"/>
        <dbReference type="ChEBI" id="CHEBI:15378"/>
        <dbReference type="ChEBI" id="CHEBI:29999"/>
        <dbReference type="ChEBI" id="CHEBI:30616"/>
        <dbReference type="ChEBI" id="CHEBI:83421"/>
        <dbReference type="ChEBI" id="CHEBI:456216"/>
        <dbReference type="EC" id="2.7.11.1"/>
    </reaction>
</comment>
<evidence type="ECO:0000256" key="3">
    <source>
        <dbReference type="ARBA" id="ARBA00022679"/>
    </source>
</evidence>
<gene>
    <name evidence="12" type="primary">TP53RK</name>
    <name evidence="12" type="ORF">g.18740</name>
</gene>
<evidence type="ECO:0000256" key="4">
    <source>
        <dbReference type="ARBA" id="ARBA00022694"/>
    </source>
</evidence>
<comment type="similarity">
    <text evidence="1">Belongs to the protein kinase superfamily. BUD32 family.</text>
</comment>
<comment type="catalytic activity">
    <reaction evidence="8">
        <text>L-threonyl-[protein] + ATP = O-phospho-L-threonyl-[protein] + ADP + H(+)</text>
        <dbReference type="Rhea" id="RHEA:46608"/>
        <dbReference type="Rhea" id="RHEA-COMP:11060"/>
        <dbReference type="Rhea" id="RHEA-COMP:11605"/>
        <dbReference type="ChEBI" id="CHEBI:15378"/>
        <dbReference type="ChEBI" id="CHEBI:30013"/>
        <dbReference type="ChEBI" id="CHEBI:30616"/>
        <dbReference type="ChEBI" id="CHEBI:61977"/>
        <dbReference type="ChEBI" id="CHEBI:456216"/>
        <dbReference type="EC" id="2.7.11.1"/>
    </reaction>
</comment>
<evidence type="ECO:0000256" key="10">
    <source>
        <dbReference type="SAM" id="MobiDB-lite"/>
    </source>
</evidence>
<feature type="domain" description="Protein kinase" evidence="11">
    <location>
        <begin position="8"/>
        <end position="256"/>
    </location>
</feature>
<organism evidence="12">
    <name type="scientific">Aceria tosichella</name>
    <name type="common">wheat curl mite</name>
    <dbReference type="NCBI Taxonomy" id="561515"/>
    <lineage>
        <taxon>Eukaryota</taxon>
        <taxon>Metazoa</taxon>
        <taxon>Ecdysozoa</taxon>
        <taxon>Arthropoda</taxon>
        <taxon>Chelicerata</taxon>
        <taxon>Arachnida</taxon>
        <taxon>Acari</taxon>
        <taxon>Acariformes</taxon>
        <taxon>Trombidiformes</taxon>
        <taxon>Prostigmata</taxon>
        <taxon>Eupodina</taxon>
        <taxon>Eriophyoidea</taxon>
        <taxon>Eriophyidae</taxon>
        <taxon>Eriophyinae</taxon>
        <taxon>Aceriini</taxon>
        <taxon>Aceria</taxon>
    </lineage>
</organism>
<evidence type="ECO:0000256" key="8">
    <source>
        <dbReference type="ARBA" id="ARBA00047899"/>
    </source>
</evidence>
<dbReference type="EC" id="2.7.11.1" evidence="2"/>
<dbReference type="GO" id="GO:0005524">
    <property type="term" value="F:ATP binding"/>
    <property type="evidence" value="ECO:0007669"/>
    <property type="project" value="UniProtKB-KW"/>
</dbReference>
<protein>
    <recommendedName>
        <fullName evidence="2">non-specific serine/threonine protein kinase</fullName>
        <ecNumber evidence="2">2.7.11.1</ecNumber>
    </recommendedName>
</protein>
<dbReference type="InterPro" id="IPR000719">
    <property type="entry name" value="Prot_kinase_dom"/>
</dbReference>
<evidence type="ECO:0000256" key="1">
    <source>
        <dbReference type="ARBA" id="ARBA00010630"/>
    </source>
</evidence>
<dbReference type="PANTHER" id="PTHR12209">
    <property type="entry name" value="NON-SPECIFIC SERINE/THREONINE PROTEIN KINASE"/>
    <property type="match status" value="1"/>
</dbReference>
<dbReference type="PROSITE" id="PS00109">
    <property type="entry name" value="PROTEIN_KINASE_TYR"/>
    <property type="match status" value="1"/>
</dbReference>
<evidence type="ECO:0000259" key="11">
    <source>
        <dbReference type="PROSITE" id="PS50011"/>
    </source>
</evidence>
<dbReference type="GO" id="GO:0005634">
    <property type="term" value="C:nucleus"/>
    <property type="evidence" value="ECO:0007669"/>
    <property type="project" value="TreeGrafter"/>
</dbReference>
<evidence type="ECO:0000256" key="9">
    <source>
        <dbReference type="ARBA" id="ARBA00048679"/>
    </source>
</evidence>
<evidence type="ECO:0000256" key="7">
    <source>
        <dbReference type="ARBA" id="ARBA00022840"/>
    </source>
</evidence>
<keyword evidence="3" id="KW-0808">Transferase</keyword>
<dbReference type="PANTHER" id="PTHR12209:SF0">
    <property type="entry name" value="EKC_KEOPS COMPLEX SUBUNIT TP53RK"/>
    <property type="match status" value="1"/>
</dbReference>
<evidence type="ECO:0000256" key="6">
    <source>
        <dbReference type="ARBA" id="ARBA00022777"/>
    </source>
</evidence>
<dbReference type="Gene3D" id="1.10.510.10">
    <property type="entry name" value="Transferase(Phosphotransferase) domain 1"/>
    <property type="match status" value="1"/>
</dbReference>
<reference evidence="12" key="1">
    <citation type="submission" date="2018-10" db="EMBL/GenBank/DDBJ databases">
        <title>Transcriptome assembly of Aceria tosichella (Wheat curl mite) Type 2.</title>
        <authorList>
            <person name="Scully E.D."/>
            <person name="Geib S.M."/>
            <person name="Palmer N.A."/>
            <person name="Gupta A.K."/>
            <person name="Sarath G."/>
            <person name="Tatineni S."/>
        </authorList>
    </citation>
    <scope>NUCLEOTIDE SEQUENCE</scope>
    <source>
        <strain evidence="12">LincolnNE</strain>
    </source>
</reference>
<evidence type="ECO:0000256" key="2">
    <source>
        <dbReference type="ARBA" id="ARBA00012513"/>
    </source>
</evidence>
<dbReference type="InterPro" id="IPR008266">
    <property type="entry name" value="Tyr_kinase_AS"/>
</dbReference>
<evidence type="ECO:0000313" key="12">
    <source>
        <dbReference type="EMBL" id="MDE50333.1"/>
    </source>
</evidence>
<keyword evidence="7" id="KW-0067">ATP-binding</keyword>
<accession>A0A6G1SK96</accession>
<keyword evidence="5" id="KW-0547">Nucleotide-binding</keyword>
<dbReference type="PROSITE" id="PS50011">
    <property type="entry name" value="PROTEIN_KINASE_DOM"/>
    <property type="match status" value="1"/>
</dbReference>
<dbReference type="GO" id="GO:0005829">
    <property type="term" value="C:cytosol"/>
    <property type="evidence" value="ECO:0007669"/>
    <property type="project" value="TreeGrafter"/>
</dbReference>
<dbReference type="GO" id="GO:0070525">
    <property type="term" value="P:tRNA threonylcarbamoyladenosine metabolic process"/>
    <property type="evidence" value="ECO:0007669"/>
    <property type="project" value="TreeGrafter"/>
</dbReference>
<dbReference type="Gene3D" id="3.30.200.20">
    <property type="entry name" value="Phosphorylase Kinase, domain 1"/>
    <property type="match status" value="1"/>
</dbReference>
<dbReference type="GO" id="GO:0008033">
    <property type="term" value="P:tRNA processing"/>
    <property type="evidence" value="ECO:0007669"/>
    <property type="project" value="UniProtKB-KW"/>
</dbReference>